<evidence type="ECO:0000256" key="3">
    <source>
        <dbReference type="ARBA" id="ARBA00019765"/>
    </source>
</evidence>
<dbReference type="InterPro" id="IPR003914">
    <property type="entry name" value="Rabaptin"/>
</dbReference>
<sequence>LIAPVSGPDFRDPPTGFAEIFQPITECSPEPTVQLSTLRTETEKIQAQKDQQQAELLACRNELGALRAVLHQQCLELRSQVISLRSQVDTSQAVQRDFVELSQSLQVKLELIRQAKTLEQVREILGESVGEAGSQPADVS</sequence>
<dbReference type="Pfam" id="PF09311">
    <property type="entry name" value="Rab5-bind"/>
    <property type="match status" value="1"/>
</dbReference>
<keyword evidence="5" id="KW-0206">Cytoskeleton</keyword>
<comment type="function">
    <text evidence="7">Plays a role in membrane trafficking and in homotypic early endosome fusion. Participates in arteriogenesis by regulating vascular endothelial growth factor receptor 2/VEGFR2 cell surface expression and endosomal trafficking. By interacting with SDCCAG8, localizes to centrosomes and plays a critical role in ciliogenesis.</text>
</comment>
<evidence type="ECO:0000256" key="8">
    <source>
        <dbReference type="SAM" id="Coils"/>
    </source>
</evidence>
<keyword evidence="8" id="KW-0175">Coiled coil</keyword>
<comment type="caution">
    <text evidence="10">The sequence shown here is derived from an EMBL/GenBank/DDBJ whole genome shotgun (WGS) entry which is preliminary data.</text>
</comment>
<dbReference type="PANTHER" id="PTHR31179">
    <property type="entry name" value="RAB GTPASE-BINDING EFFECTOR PROTEIN"/>
    <property type="match status" value="1"/>
</dbReference>
<gene>
    <name evidence="10" type="ORF">GOODEAATRI_021894</name>
</gene>
<name>A0ABV0NCQ2_9TELE</name>
<keyword evidence="4" id="KW-0970">Cilium biogenesis/degradation</keyword>
<dbReference type="SUPFAM" id="SSF103652">
    <property type="entry name" value="G protein-binding domain"/>
    <property type="match status" value="1"/>
</dbReference>
<dbReference type="EMBL" id="JAHRIO010032167">
    <property type="protein sequence ID" value="MEQ2169144.1"/>
    <property type="molecule type" value="Genomic_DNA"/>
</dbReference>
<feature type="coiled-coil region" evidence="8">
    <location>
        <begin position="35"/>
        <end position="62"/>
    </location>
</feature>
<evidence type="ECO:0000256" key="1">
    <source>
        <dbReference type="ARBA" id="ARBA00004120"/>
    </source>
</evidence>
<keyword evidence="6" id="KW-0966">Cell projection</keyword>
<accession>A0ABV0NCQ2</accession>
<organism evidence="10 11">
    <name type="scientific">Goodea atripinnis</name>
    <dbReference type="NCBI Taxonomy" id="208336"/>
    <lineage>
        <taxon>Eukaryota</taxon>
        <taxon>Metazoa</taxon>
        <taxon>Chordata</taxon>
        <taxon>Craniata</taxon>
        <taxon>Vertebrata</taxon>
        <taxon>Euteleostomi</taxon>
        <taxon>Actinopterygii</taxon>
        <taxon>Neopterygii</taxon>
        <taxon>Teleostei</taxon>
        <taxon>Neoteleostei</taxon>
        <taxon>Acanthomorphata</taxon>
        <taxon>Ovalentaria</taxon>
        <taxon>Atherinomorphae</taxon>
        <taxon>Cyprinodontiformes</taxon>
        <taxon>Goodeidae</taxon>
        <taxon>Goodea</taxon>
    </lineage>
</organism>
<evidence type="ECO:0000256" key="2">
    <source>
        <dbReference type="ARBA" id="ARBA00004300"/>
    </source>
</evidence>
<comment type="subcellular location">
    <subcellularLocation>
        <location evidence="1">Cytoplasm</location>
        <location evidence="1">Cytoskeleton</location>
        <location evidence="1">Cilium basal body</location>
    </subcellularLocation>
    <subcellularLocation>
        <location evidence="2">Cytoplasm</location>
        <location evidence="2">Cytoskeleton</location>
        <location evidence="2">Microtubule organizing center</location>
        <location evidence="2">Centrosome</location>
    </subcellularLocation>
</comment>
<keyword evidence="5" id="KW-0963">Cytoplasm</keyword>
<evidence type="ECO:0000256" key="5">
    <source>
        <dbReference type="ARBA" id="ARBA00023212"/>
    </source>
</evidence>
<feature type="non-terminal residue" evidence="10">
    <location>
        <position position="1"/>
    </location>
</feature>
<dbReference type="PANTHER" id="PTHR31179:SF6">
    <property type="entry name" value="RAB GTPASE-BINDING EFFECTOR PROTEIN 2"/>
    <property type="match status" value="1"/>
</dbReference>
<evidence type="ECO:0000256" key="6">
    <source>
        <dbReference type="ARBA" id="ARBA00023273"/>
    </source>
</evidence>
<dbReference type="Proteomes" id="UP001476798">
    <property type="component" value="Unassembled WGS sequence"/>
</dbReference>
<evidence type="ECO:0000256" key="4">
    <source>
        <dbReference type="ARBA" id="ARBA00022794"/>
    </source>
</evidence>
<evidence type="ECO:0000259" key="9">
    <source>
        <dbReference type="Pfam" id="PF09311"/>
    </source>
</evidence>
<proteinExistence type="predicted"/>
<reference evidence="10 11" key="1">
    <citation type="submission" date="2021-06" db="EMBL/GenBank/DDBJ databases">
        <authorList>
            <person name="Palmer J.M."/>
        </authorList>
    </citation>
    <scope>NUCLEOTIDE SEQUENCE [LARGE SCALE GENOMIC DNA]</scope>
    <source>
        <strain evidence="10 11">GA_2019</strain>
        <tissue evidence="10">Muscle</tissue>
    </source>
</reference>
<keyword evidence="11" id="KW-1185">Reference proteome</keyword>
<evidence type="ECO:0000256" key="7">
    <source>
        <dbReference type="ARBA" id="ARBA00045310"/>
    </source>
</evidence>
<feature type="domain" description="Rabaptin GTPase-Rab5 binding" evidence="9">
    <location>
        <begin position="38"/>
        <end position="115"/>
    </location>
</feature>
<dbReference type="InterPro" id="IPR015390">
    <property type="entry name" value="Rabaptin_Rab5-bd_dom"/>
</dbReference>
<protein>
    <recommendedName>
        <fullName evidence="3">Rab GTPase-binding effector protein 2</fullName>
    </recommendedName>
</protein>
<dbReference type="Gene3D" id="1.20.5.730">
    <property type="entry name" value="Single helix bin"/>
    <property type="match status" value="1"/>
</dbReference>
<evidence type="ECO:0000313" key="10">
    <source>
        <dbReference type="EMBL" id="MEQ2169144.1"/>
    </source>
</evidence>
<evidence type="ECO:0000313" key="11">
    <source>
        <dbReference type="Proteomes" id="UP001476798"/>
    </source>
</evidence>